<dbReference type="Pfam" id="PF00515">
    <property type="entry name" value="TPR_1"/>
    <property type="match status" value="1"/>
</dbReference>
<keyword evidence="1" id="KW-0802">TPR repeat</keyword>
<dbReference type="RefSeq" id="WP_209334776.1">
    <property type="nucleotide sequence ID" value="NZ_JAGIYY010000002.1"/>
</dbReference>
<accession>A0A8J7UKW5</accession>
<keyword evidence="5" id="KW-1185">Reference proteome</keyword>
<dbReference type="Pfam" id="PF13432">
    <property type="entry name" value="TPR_16"/>
    <property type="match status" value="1"/>
</dbReference>
<feature type="repeat" description="TPR" evidence="1">
    <location>
        <begin position="422"/>
        <end position="455"/>
    </location>
</feature>
<dbReference type="InterPro" id="IPR019734">
    <property type="entry name" value="TPR_rpt"/>
</dbReference>
<reference evidence="4" key="1">
    <citation type="submission" date="2021-03" db="EMBL/GenBank/DDBJ databases">
        <title>Genome sequencing and assembly of Tianweitania sediminis.</title>
        <authorList>
            <person name="Chhetri G."/>
        </authorList>
    </citation>
    <scope>NUCLEOTIDE SEQUENCE</scope>
    <source>
        <strain evidence="4">Z8</strain>
    </source>
</reference>
<organism evidence="4 5">
    <name type="scientific">Tianweitania sediminis</name>
    <dbReference type="NCBI Taxonomy" id="1502156"/>
    <lineage>
        <taxon>Bacteria</taxon>
        <taxon>Pseudomonadati</taxon>
        <taxon>Pseudomonadota</taxon>
        <taxon>Alphaproteobacteria</taxon>
        <taxon>Hyphomicrobiales</taxon>
        <taxon>Phyllobacteriaceae</taxon>
        <taxon>Tianweitania</taxon>
    </lineage>
</organism>
<dbReference type="PANTHER" id="PTHR12558">
    <property type="entry name" value="CELL DIVISION CYCLE 16,23,27"/>
    <property type="match status" value="1"/>
</dbReference>
<gene>
    <name evidence="4" type="ORF">J5Y06_08865</name>
</gene>
<dbReference type="Gene3D" id="1.25.40.10">
    <property type="entry name" value="Tetratricopeptide repeat domain"/>
    <property type="match status" value="2"/>
</dbReference>
<dbReference type="PROSITE" id="PS50293">
    <property type="entry name" value="TPR_REGION"/>
    <property type="match status" value="1"/>
</dbReference>
<dbReference type="Proteomes" id="UP000666240">
    <property type="component" value="Unassembled WGS sequence"/>
</dbReference>
<evidence type="ECO:0000256" key="2">
    <source>
        <dbReference type="SAM" id="MobiDB-lite"/>
    </source>
</evidence>
<dbReference type="SUPFAM" id="SSF48452">
    <property type="entry name" value="TPR-like"/>
    <property type="match status" value="3"/>
</dbReference>
<dbReference type="SMART" id="SM00028">
    <property type="entry name" value="TPR"/>
    <property type="match status" value="7"/>
</dbReference>
<comment type="caution">
    <text evidence="4">The sequence shown here is derived from an EMBL/GenBank/DDBJ whole genome shotgun (WGS) entry which is preliminary data.</text>
</comment>
<evidence type="ECO:0000256" key="1">
    <source>
        <dbReference type="PROSITE-ProRule" id="PRU00339"/>
    </source>
</evidence>
<feature type="region of interest" description="Disordered" evidence="2">
    <location>
        <begin position="572"/>
        <end position="596"/>
    </location>
</feature>
<feature type="repeat" description="TPR" evidence="1">
    <location>
        <begin position="384"/>
        <end position="417"/>
    </location>
</feature>
<dbReference type="AlphaFoldDB" id="A0A8J7UKW5"/>
<protein>
    <submittedName>
        <fullName evidence="4">Tetratricopeptide repeat protein</fullName>
    </submittedName>
</protein>
<proteinExistence type="predicted"/>
<evidence type="ECO:0000313" key="5">
    <source>
        <dbReference type="Proteomes" id="UP000666240"/>
    </source>
</evidence>
<feature type="repeat" description="TPR" evidence="1">
    <location>
        <begin position="44"/>
        <end position="77"/>
    </location>
</feature>
<sequence>MRQFRQRGLSTLALLAALSTAAMPAAAKENAAAPQFDPSQISTFSGALLAARTAETDKNFDAATDYYKRALALEPDNQDVERSLFLGLLAQGDFNQSLRHAEKLKLVRGVSRVASMTLGIDALRDRRYAEADKLFSGSIDSDLDRLVAGLLSGWSKLGLDAPQSALDSLDRLDGPPWFSLFVSYHRALIAEAAELNDEARRTYEATLANQDAGGAAPDTYLRAAEAYAGFLARQGEKDAAIRVLDSADDFIGGRIPIVKLRDRIRAGETIQPMVKSPAEGGAEALLNVAAALNQSGGESFVRLYLQLARALHPDSDMILLQLASIAEQQQLPEEAIALYTKIPDRSPLKRAAELQIGLNLADLKRHDEAIKHLRIALEQDKTDTRAYLALGGVYSGQENYRAAAEVYDEAVAALPAPDRSNWNIFYQRGIAYERLKQWDKAEPNFRKALELFPDQPQVLNYLGYSWVDMNMNLEEGLEMIKRAVELRPSDGYIVDSLGWAYYRLGRYEDAVTELERAVSLKPDDPVLNDHLGDAYWRVGRKLEATFQWSHAIDREPTEADLPKIREKLAKGLPDIPAPAAADAEPAKPAPAASNPG</sequence>
<feature type="repeat" description="TPR" evidence="1">
    <location>
        <begin position="491"/>
        <end position="524"/>
    </location>
</feature>
<name>A0A8J7UKW5_9HYPH</name>
<evidence type="ECO:0000313" key="4">
    <source>
        <dbReference type="EMBL" id="MBP0438757.1"/>
    </source>
</evidence>
<dbReference type="PROSITE" id="PS50005">
    <property type="entry name" value="TPR"/>
    <property type="match status" value="4"/>
</dbReference>
<feature type="chain" id="PRO_5035305536" evidence="3">
    <location>
        <begin position="28"/>
        <end position="596"/>
    </location>
</feature>
<dbReference type="InterPro" id="IPR011990">
    <property type="entry name" value="TPR-like_helical_dom_sf"/>
</dbReference>
<dbReference type="Pfam" id="PF13414">
    <property type="entry name" value="TPR_11"/>
    <property type="match status" value="1"/>
</dbReference>
<feature type="signal peptide" evidence="3">
    <location>
        <begin position="1"/>
        <end position="27"/>
    </location>
</feature>
<dbReference type="Pfam" id="PF13181">
    <property type="entry name" value="TPR_8"/>
    <property type="match status" value="1"/>
</dbReference>
<keyword evidence="3" id="KW-0732">Signal</keyword>
<dbReference type="EMBL" id="JAGIYY010000002">
    <property type="protein sequence ID" value="MBP0438757.1"/>
    <property type="molecule type" value="Genomic_DNA"/>
</dbReference>
<dbReference type="PANTHER" id="PTHR12558:SF13">
    <property type="entry name" value="CELL DIVISION CYCLE PROTEIN 27 HOMOLOG"/>
    <property type="match status" value="1"/>
</dbReference>
<evidence type="ECO:0000256" key="3">
    <source>
        <dbReference type="SAM" id="SignalP"/>
    </source>
</evidence>